<gene>
    <name evidence="2" type="ORF">HGRIS_000005</name>
</gene>
<reference evidence="3" key="1">
    <citation type="submission" date="2024-06" db="EMBL/GenBank/DDBJ databases">
        <title>Multi-omics analyses provide insights into the biosynthesis of the anticancer antibiotic pleurotin in Hohenbuehelia grisea.</title>
        <authorList>
            <person name="Weaver J.A."/>
            <person name="Alberti F."/>
        </authorList>
    </citation>
    <scope>NUCLEOTIDE SEQUENCE [LARGE SCALE GENOMIC DNA]</scope>
    <source>
        <strain evidence="3">T-177</strain>
    </source>
</reference>
<name>A0ABR3JRA6_9AGAR</name>
<dbReference type="InterPro" id="IPR008949">
    <property type="entry name" value="Isoprenoid_synthase_dom_sf"/>
</dbReference>
<evidence type="ECO:0000313" key="2">
    <source>
        <dbReference type="EMBL" id="KAL0957818.1"/>
    </source>
</evidence>
<proteinExistence type="predicted"/>
<evidence type="ECO:0000313" key="3">
    <source>
        <dbReference type="Proteomes" id="UP001556367"/>
    </source>
</evidence>
<sequence length="308" mass="33729">MFSSFQYASSAAPTSAPSTAPSKSSSPTSPPTAPSPSTPTATAQPSRLSRRWLFAGDNLTGKLGTATTGSRPPQECAIPTPVRRSCVCCDFMNYLFHLDNLSDDMDASGTTATANAVLNALYNPAMHQNKRVSRMTKDYWQRLIRTGAPGTQQRFIEAFDFFYANNLDIPDEVMDHPIVRALGEATNDLVTWSNDAVDFVGTLCKHSIDRLPTALPLHSCSASSTAGAEVARQVDLYVSGLADWIIGSLHWSFESEGVTLGRASRVKRNWVVQLLLGAHERIYHLCHLHTHRHSFDEYSLCLGPQCIP</sequence>
<feature type="compositionally biased region" description="Pro residues" evidence="1">
    <location>
        <begin position="28"/>
        <end position="37"/>
    </location>
</feature>
<organism evidence="2 3">
    <name type="scientific">Hohenbuehelia grisea</name>
    <dbReference type="NCBI Taxonomy" id="104357"/>
    <lineage>
        <taxon>Eukaryota</taxon>
        <taxon>Fungi</taxon>
        <taxon>Dikarya</taxon>
        <taxon>Basidiomycota</taxon>
        <taxon>Agaricomycotina</taxon>
        <taxon>Agaricomycetes</taxon>
        <taxon>Agaricomycetidae</taxon>
        <taxon>Agaricales</taxon>
        <taxon>Pleurotineae</taxon>
        <taxon>Pleurotaceae</taxon>
        <taxon>Hohenbuehelia</taxon>
    </lineage>
</organism>
<dbReference type="Gene3D" id="1.10.600.10">
    <property type="entry name" value="Farnesyl Diphosphate Synthase"/>
    <property type="match status" value="3"/>
</dbReference>
<keyword evidence="3" id="KW-1185">Reference proteome</keyword>
<feature type="region of interest" description="Disordered" evidence="1">
    <location>
        <begin position="1"/>
        <end position="47"/>
    </location>
</feature>
<protein>
    <submittedName>
        <fullName evidence="2">Uncharacterized protein</fullName>
    </submittedName>
</protein>
<dbReference type="Pfam" id="PF19086">
    <property type="entry name" value="Terpene_syn_C_2"/>
    <property type="match status" value="2"/>
</dbReference>
<comment type="caution">
    <text evidence="2">The sequence shown here is derived from an EMBL/GenBank/DDBJ whole genome shotgun (WGS) entry which is preliminary data.</text>
</comment>
<dbReference type="SUPFAM" id="SSF48576">
    <property type="entry name" value="Terpenoid synthases"/>
    <property type="match status" value="1"/>
</dbReference>
<feature type="compositionally biased region" description="Low complexity" evidence="1">
    <location>
        <begin position="8"/>
        <end position="27"/>
    </location>
</feature>
<accession>A0ABR3JRA6</accession>
<dbReference type="EMBL" id="JASNQZ010000004">
    <property type="protein sequence ID" value="KAL0957818.1"/>
    <property type="molecule type" value="Genomic_DNA"/>
</dbReference>
<evidence type="ECO:0000256" key="1">
    <source>
        <dbReference type="SAM" id="MobiDB-lite"/>
    </source>
</evidence>
<dbReference type="Proteomes" id="UP001556367">
    <property type="component" value="Unassembled WGS sequence"/>
</dbReference>